<keyword evidence="2" id="KW-1185">Reference proteome</keyword>
<protein>
    <submittedName>
        <fullName evidence="1">Uncharacterized protein</fullName>
    </submittedName>
</protein>
<reference evidence="1 2" key="1">
    <citation type="submission" date="2015-01" db="EMBL/GenBank/DDBJ databases">
        <title>Evolution of Trichinella species and genotypes.</title>
        <authorList>
            <person name="Korhonen P.K."/>
            <person name="Edoardo P."/>
            <person name="Giuseppe L.R."/>
            <person name="Gasser R.B."/>
        </authorList>
    </citation>
    <scope>NUCLEOTIDE SEQUENCE [LARGE SCALE GENOMIC DNA]</scope>
    <source>
        <strain evidence="1">ISS470</strain>
    </source>
</reference>
<dbReference type="EMBL" id="JYDT01000056">
    <property type="protein sequence ID" value="KRY87381.1"/>
    <property type="molecule type" value="Genomic_DNA"/>
</dbReference>
<gene>
    <name evidence="1" type="ORF">T4D_3264</name>
</gene>
<dbReference type="AlphaFoldDB" id="A0A0V1FNB5"/>
<organism evidence="1 2">
    <name type="scientific">Trichinella pseudospiralis</name>
    <name type="common">Parasitic roundworm</name>
    <dbReference type="NCBI Taxonomy" id="6337"/>
    <lineage>
        <taxon>Eukaryota</taxon>
        <taxon>Metazoa</taxon>
        <taxon>Ecdysozoa</taxon>
        <taxon>Nematoda</taxon>
        <taxon>Enoplea</taxon>
        <taxon>Dorylaimia</taxon>
        <taxon>Trichinellida</taxon>
        <taxon>Trichinellidae</taxon>
        <taxon>Trichinella</taxon>
    </lineage>
</organism>
<dbReference type="Proteomes" id="UP000054995">
    <property type="component" value="Unassembled WGS sequence"/>
</dbReference>
<evidence type="ECO:0000313" key="1">
    <source>
        <dbReference type="EMBL" id="KRY87381.1"/>
    </source>
</evidence>
<comment type="caution">
    <text evidence="1">The sequence shown here is derived from an EMBL/GenBank/DDBJ whole genome shotgun (WGS) entry which is preliminary data.</text>
</comment>
<name>A0A0V1FNB5_TRIPS</name>
<evidence type="ECO:0000313" key="2">
    <source>
        <dbReference type="Proteomes" id="UP000054995"/>
    </source>
</evidence>
<proteinExistence type="predicted"/>
<sequence length="163" mass="18713">MALDMEAKKIIVKTWTTVSGLRTAQADRGRHEADQKKTKEAFHIFTCITIIENGAHLYGKVNEKEKGEDADDTKPIFRVHLEEQEMRRAREGSNALKTGFWRCIMQITIAIKVPYHQYGSEENNCENPDDRKWIADDTKQIADGAKQINRRQEVCGSPWVPIL</sequence>
<accession>A0A0V1FNB5</accession>